<evidence type="ECO:0000256" key="2">
    <source>
        <dbReference type="ARBA" id="ARBA00022803"/>
    </source>
</evidence>
<dbReference type="InterPro" id="IPR013105">
    <property type="entry name" value="TPR_2"/>
</dbReference>
<dbReference type="EMBL" id="CP012673">
    <property type="protein sequence ID" value="AUX46671.1"/>
    <property type="molecule type" value="Genomic_DNA"/>
</dbReference>
<sequence>MTARSPARARRPVALLVAVALSAASPLRASADTAESVGDVESARALFVEGSKLARQGRWEEARALYTRSLQIKPAALTWYSLGVAQKETGRLVDALASFRTFLAEPTTTTTAPYVRPARSAVAALEQHIGRVTIAVHPGNIEGLTLAIDGAPLRGAPDHAVEVDPGAHEIVASAPGFRPVAARFRVDGGRSVEVPITFAAETAETAAAPADPPKGGLPPVADTGPAPPSRTLPIVMMGTGGALFAGGVVLGLSGLSQASGATTRGGPEARSAQTKGIVGDVLGGVGVATVGVGLYLLLKQPAPSPPRSGAVTPWIGASGAGVELRL</sequence>
<feature type="signal peptide" evidence="6">
    <location>
        <begin position="1"/>
        <end position="31"/>
    </location>
</feature>
<evidence type="ECO:0000256" key="6">
    <source>
        <dbReference type="SAM" id="SignalP"/>
    </source>
</evidence>
<dbReference type="InterPro" id="IPR019734">
    <property type="entry name" value="TPR_rpt"/>
</dbReference>
<evidence type="ECO:0000256" key="4">
    <source>
        <dbReference type="SAM" id="MobiDB-lite"/>
    </source>
</evidence>
<keyword evidence="5" id="KW-0472">Membrane</keyword>
<keyword evidence="6" id="KW-0732">Signal</keyword>
<proteinExistence type="predicted"/>
<dbReference type="SUPFAM" id="SSF48452">
    <property type="entry name" value="TPR-like"/>
    <property type="match status" value="1"/>
</dbReference>
<organism evidence="7 8">
    <name type="scientific">Sorangium cellulosum</name>
    <name type="common">Polyangium cellulosum</name>
    <dbReference type="NCBI Taxonomy" id="56"/>
    <lineage>
        <taxon>Bacteria</taxon>
        <taxon>Pseudomonadati</taxon>
        <taxon>Myxococcota</taxon>
        <taxon>Polyangia</taxon>
        <taxon>Polyangiales</taxon>
        <taxon>Polyangiaceae</taxon>
        <taxon>Sorangium</taxon>
    </lineage>
</organism>
<dbReference type="Gene3D" id="1.25.40.10">
    <property type="entry name" value="Tetratricopeptide repeat domain"/>
    <property type="match status" value="1"/>
</dbReference>
<name>A0A2L0F594_SORCE</name>
<accession>A0A2L0F594</accession>
<feature type="chain" id="PRO_5014934197" evidence="6">
    <location>
        <begin position="32"/>
        <end position="326"/>
    </location>
</feature>
<dbReference type="AlphaFoldDB" id="A0A2L0F594"/>
<keyword evidence="5" id="KW-0812">Transmembrane</keyword>
<dbReference type="Pfam" id="PF07719">
    <property type="entry name" value="TPR_2"/>
    <property type="match status" value="1"/>
</dbReference>
<feature type="repeat" description="TPR" evidence="3">
    <location>
        <begin position="43"/>
        <end position="76"/>
    </location>
</feature>
<gene>
    <name evidence="7" type="ORF">SOCE26_081780</name>
</gene>
<evidence type="ECO:0000256" key="1">
    <source>
        <dbReference type="ARBA" id="ARBA00022737"/>
    </source>
</evidence>
<dbReference type="PROSITE" id="PS50005">
    <property type="entry name" value="TPR"/>
    <property type="match status" value="1"/>
</dbReference>
<reference evidence="7 8" key="1">
    <citation type="submission" date="2015-09" db="EMBL/GenBank/DDBJ databases">
        <title>Sorangium comparison.</title>
        <authorList>
            <person name="Zaburannyi N."/>
            <person name="Bunk B."/>
            <person name="Overmann J."/>
            <person name="Mueller R."/>
        </authorList>
    </citation>
    <scope>NUCLEOTIDE SEQUENCE [LARGE SCALE GENOMIC DNA]</scope>
    <source>
        <strain evidence="7 8">So ce26</strain>
    </source>
</reference>
<keyword evidence="1" id="KW-0677">Repeat</keyword>
<feature type="transmembrane region" description="Helical" evidence="5">
    <location>
        <begin position="277"/>
        <end position="298"/>
    </location>
</feature>
<keyword evidence="5" id="KW-1133">Transmembrane helix</keyword>
<evidence type="ECO:0000313" key="7">
    <source>
        <dbReference type="EMBL" id="AUX46671.1"/>
    </source>
</evidence>
<dbReference type="InterPro" id="IPR011990">
    <property type="entry name" value="TPR-like_helical_dom_sf"/>
</dbReference>
<keyword evidence="2 3" id="KW-0802">TPR repeat</keyword>
<dbReference type="OrthoDB" id="5512872at2"/>
<feature type="region of interest" description="Disordered" evidence="4">
    <location>
        <begin position="204"/>
        <end position="227"/>
    </location>
</feature>
<dbReference type="RefSeq" id="WP_104984821.1">
    <property type="nucleotide sequence ID" value="NZ_CP012673.1"/>
</dbReference>
<evidence type="ECO:0000313" key="8">
    <source>
        <dbReference type="Proteomes" id="UP000238348"/>
    </source>
</evidence>
<feature type="transmembrane region" description="Helical" evidence="5">
    <location>
        <begin position="234"/>
        <end position="256"/>
    </location>
</feature>
<evidence type="ECO:0000256" key="5">
    <source>
        <dbReference type="SAM" id="Phobius"/>
    </source>
</evidence>
<evidence type="ECO:0000256" key="3">
    <source>
        <dbReference type="PROSITE-ProRule" id="PRU00339"/>
    </source>
</evidence>
<dbReference type="Proteomes" id="UP000238348">
    <property type="component" value="Chromosome"/>
</dbReference>
<protein>
    <submittedName>
        <fullName evidence="7">Uncharacterized protein</fullName>
    </submittedName>
</protein>